<dbReference type="AlphaFoldDB" id="A0A3N4JSZ1"/>
<dbReference type="OrthoDB" id="2917041at2759"/>
<organism evidence="1 2">
    <name type="scientific">Choiromyces venosus 120613-1</name>
    <dbReference type="NCBI Taxonomy" id="1336337"/>
    <lineage>
        <taxon>Eukaryota</taxon>
        <taxon>Fungi</taxon>
        <taxon>Dikarya</taxon>
        <taxon>Ascomycota</taxon>
        <taxon>Pezizomycotina</taxon>
        <taxon>Pezizomycetes</taxon>
        <taxon>Pezizales</taxon>
        <taxon>Tuberaceae</taxon>
        <taxon>Choiromyces</taxon>
    </lineage>
</organism>
<evidence type="ECO:0000313" key="1">
    <source>
        <dbReference type="EMBL" id="RPA99931.1"/>
    </source>
</evidence>
<evidence type="ECO:0008006" key="3">
    <source>
        <dbReference type="Google" id="ProtNLM"/>
    </source>
</evidence>
<reference evidence="1 2" key="1">
    <citation type="journal article" date="2018" name="Nat. Ecol. Evol.">
        <title>Pezizomycetes genomes reveal the molecular basis of ectomycorrhizal truffle lifestyle.</title>
        <authorList>
            <person name="Murat C."/>
            <person name="Payen T."/>
            <person name="Noel B."/>
            <person name="Kuo A."/>
            <person name="Morin E."/>
            <person name="Chen J."/>
            <person name="Kohler A."/>
            <person name="Krizsan K."/>
            <person name="Balestrini R."/>
            <person name="Da Silva C."/>
            <person name="Montanini B."/>
            <person name="Hainaut M."/>
            <person name="Levati E."/>
            <person name="Barry K.W."/>
            <person name="Belfiori B."/>
            <person name="Cichocki N."/>
            <person name="Clum A."/>
            <person name="Dockter R.B."/>
            <person name="Fauchery L."/>
            <person name="Guy J."/>
            <person name="Iotti M."/>
            <person name="Le Tacon F."/>
            <person name="Lindquist E.A."/>
            <person name="Lipzen A."/>
            <person name="Malagnac F."/>
            <person name="Mello A."/>
            <person name="Molinier V."/>
            <person name="Miyauchi S."/>
            <person name="Poulain J."/>
            <person name="Riccioni C."/>
            <person name="Rubini A."/>
            <person name="Sitrit Y."/>
            <person name="Splivallo R."/>
            <person name="Traeger S."/>
            <person name="Wang M."/>
            <person name="Zifcakova L."/>
            <person name="Wipf D."/>
            <person name="Zambonelli A."/>
            <person name="Paolocci F."/>
            <person name="Nowrousian M."/>
            <person name="Ottonello S."/>
            <person name="Baldrian P."/>
            <person name="Spatafora J.W."/>
            <person name="Henrissat B."/>
            <person name="Nagy L.G."/>
            <person name="Aury J.M."/>
            <person name="Wincker P."/>
            <person name="Grigoriev I.V."/>
            <person name="Bonfante P."/>
            <person name="Martin F.M."/>
        </authorList>
    </citation>
    <scope>NUCLEOTIDE SEQUENCE [LARGE SCALE GENOMIC DNA]</scope>
    <source>
        <strain evidence="1 2">120613-1</strain>
    </source>
</reference>
<dbReference type="Proteomes" id="UP000276215">
    <property type="component" value="Unassembled WGS sequence"/>
</dbReference>
<evidence type="ECO:0000313" key="2">
    <source>
        <dbReference type="Proteomes" id="UP000276215"/>
    </source>
</evidence>
<gene>
    <name evidence="1" type="ORF">L873DRAFT_1682137</name>
</gene>
<accession>A0A3N4JSZ1</accession>
<feature type="non-terminal residue" evidence="1">
    <location>
        <position position="1"/>
    </location>
</feature>
<dbReference type="EMBL" id="ML120384">
    <property type="protein sequence ID" value="RPA99931.1"/>
    <property type="molecule type" value="Genomic_DNA"/>
</dbReference>
<keyword evidence="2" id="KW-1185">Reference proteome</keyword>
<proteinExistence type="predicted"/>
<sequence length="102" mass="11546">DSTHEFVTGIEGICTDRTAFNPTFILKAKQFLAKWFKKVKGDTRNVVGCKKPQLSCLISWHHSIQILLTIASIHKAAGKFRLLIFDGHSCHVNIKFLEFCIS</sequence>
<name>A0A3N4JSZ1_9PEZI</name>
<protein>
    <recommendedName>
        <fullName evidence="3">DDE-1 domain-containing protein</fullName>
    </recommendedName>
</protein>